<dbReference type="InterPro" id="IPR035906">
    <property type="entry name" value="MetI-like_sf"/>
</dbReference>
<feature type="transmembrane region" description="Helical" evidence="7">
    <location>
        <begin position="90"/>
        <end position="114"/>
    </location>
</feature>
<keyword evidence="6 7" id="KW-0472">Membrane</keyword>
<keyword evidence="4 7" id="KW-0812">Transmembrane</keyword>
<dbReference type="EMBL" id="JACRTE010000004">
    <property type="protein sequence ID" value="MBC8596198.1"/>
    <property type="molecule type" value="Genomic_DNA"/>
</dbReference>
<dbReference type="Pfam" id="PF00528">
    <property type="entry name" value="BPD_transp_1"/>
    <property type="match status" value="1"/>
</dbReference>
<evidence type="ECO:0000313" key="10">
    <source>
        <dbReference type="Proteomes" id="UP000647416"/>
    </source>
</evidence>
<dbReference type="CDD" id="cd06261">
    <property type="entry name" value="TM_PBP2"/>
    <property type="match status" value="1"/>
</dbReference>
<protein>
    <submittedName>
        <fullName evidence="9">Sugar ABC transporter permease</fullName>
    </submittedName>
</protein>
<dbReference type="SUPFAM" id="SSF161098">
    <property type="entry name" value="MetI-like"/>
    <property type="match status" value="1"/>
</dbReference>
<feature type="transmembrane region" description="Helical" evidence="7">
    <location>
        <begin position="173"/>
        <end position="199"/>
    </location>
</feature>
<evidence type="ECO:0000256" key="4">
    <source>
        <dbReference type="ARBA" id="ARBA00022692"/>
    </source>
</evidence>
<dbReference type="PANTHER" id="PTHR43227">
    <property type="entry name" value="BLL4140 PROTEIN"/>
    <property type="match status" value="1"/>
</dbReference>
<keyword evidence="5 7" id="KW-1133">Transmembrane helix</keyword>
<feature type="transmembrane region" description="Helical" evidence="7">
    <location>
        <begin position="288"/>
        <end position="307"/>
    </location>
</feature>
<dbReference type="AlphaFoldDB" id="A0A926F8H1"/>
<dbReference type="PROSITE" id="PS50928">
    <property type="entry name" value="ABC_TM1"/>
    <property type="match status" value="1"/>
</dbReference>
<evidence type="ECO:0000313" key="9">
    <source>
        <dbReference type="EMBL" id="MBC8596198.1"/>
    </source>
</evidence>
<comment type="similarity">
    <text evidence="7">Belongs to the binding-protein-dependent transport system permease family.</text>
</comment>
<evidence type="ECO:0000256" key="1">
    <source>
        <dbReference type="ARBA" id="ARBA00004651"/>
    </source>
</evidence>
<evidence type="ECO:0000256" key="7">
    <source>
        <dbReference type="RuleBase" id="RU363032"/>
    </source>
</evidence>
<proteinExistence type="inferred from homology"/>
<comment type="caution">
    <text evidence="9">The sequence shown here is derived from an EMBL/GenBank/DDBJ whole genome shotgun (WGS) entry which is preliminary data.</text>
</comment>
<feature type="transmembrane region" description="Helical" evidence="7">
    <location>
        <begin position="126"/>
        <end position="146"/>
    </location>
</feature>
<dbReference type="Proteomes" id="UP000647416">
    <property type="component" value="Unassembled WGS sequence"/>
</dbReference>
<comment type="subcellular location">
    <subcellularLocation>
        <location evidence="1 7">Cell membrane</location>
        <topology evidence="1 7">Multi-pass membrane protein</topology>
    </subcellularLocation>
</comment>
<evidence type="ECO:0000259" key="8">
    <source>
        <dbReference type="PROSITE" id="PS50928"/>
    </source>
</evidence>
<evidence type="ECO:0000256" key="5">
    <source>
        <dbReference type="ARBA" id="ARBA00022989"/>
    </source>
</evidence>
<dbReference type="InterPro" id="IPR000515">
    <property type="entry name" value="MetI-like"/>
</dbReference>
<dbReference type="RefSeq" id="WP_178347740.1">
    <property type="nucleotide sequence ID" value="NZ_JACRTE010000004.1"/>
</dbReference>
<name>A0A926F8H1_9FIRM</name>
<dbReference type="GO" id="GO:0055085">
    <property type="term" value="P:transmembrane transport"/>
    <property type="evidence" value="ECO:0007669"/>
    <property type="project" value="InterPro"/>
</dbReference>
<dbReference type="Gene3D" id="1.10.3720.10">
    <property type="entry name" value="MetI-like"/>
    <property type="match status" value="1"/>
</dbReference>
<dbReference type="InterPro" id="IPR050809">
    <property type="entry name" value="UgpAE/MalFG_permease"/>
</dbReference>
<evidence type="ECO:0000256" key="3">
    <source>
        <dbReference type="ARBA" id="ARBA00022475"/>
    </source>
</evidence>
<feature type="transmembrane region" description="Helical" evidence="7">
    <location>
        <begin position="26"/>
        <end position="53"/>
    </location>
</feature>
<accession>A0A926F8H1</accession>
<sequence>MKKVNTKAGTALKRNTFLHEVSNNKILLLMIAPAILYFLVFQYIPMFGVILAFKKYDYALGILKSEWIGFKNFEFFFKSGQAYTVTRNTFLYNIVFILLGNAMQLAAAIFLTEIGSKKVRKISQTCIFFPYFISWVVVGAFVYNLFSFDYGMVNAVLKALSIEPVNVYSEPKYWPFILVVLNTWKGLGYGSVVYMATITGIDTSVYEAAEIDGASIMKRIWHITIPSLRATMVTLVLLALGRVFRGNMTMFYSLVGNNGLLYNYTDVIDTFTFRTLLFSNDIGMSSAVGFYQSVLCFVFIMLANAVVKRIDSDSALF</sequence>
<evidence type="ECO:0000256" key="2">
    <source>
        <dbReference type="ARBA" id="ARBA00022448"/>
    </source>
</evidence>
<keyword evidence="2 7" id="KW-0813">Transport</keyword>
<organism evidence="9 10">
    <name type="scientific">Qingrenia yutianensis</name>
    <dbReference type="NCBI Taxonomy" id="2763676"/>
    <lineage>
        <taxon>Bacteria</taxon>
        <taxon>Bacillati</taxon>
        <taxon>Bacillota</taxon>
        <taxon>Clostridia</taxon>
        <taxon>Eubacteriales</taxon>
        <taxon>Oscillospiraceae</taxon>
        <taxon>Qingrenia</taxon>
    </lineage>
</organism>
<keyword evidence="3" id="KW-1003">Cell membrane</keyword>
<feature type="transmembrane region" description="Helical" evidence="7">
    <location>
        <begin position="220"/>
        <end position="244"/>
    </location>
</feature>
<reference evidence="9" key="1">
    <citation type="submission" date="2020-08" db="EMBL/GenBank/DDBJ databases">
        <title>Genome public.</title>
        <authorList>
            <person name="Liu C."/>
            <person name="Sun Q."/>
        </authorList>
    </citation>
    <scope>NUCLEOTIDE SEQUENCE</scope>
    <source>
        <strain evidence="9">NSJ-50</strain>
    </source>
</reference>
<dbReference type="PANTHER" id="PTHR43227:SF11">
    <property type="entry name" value="BLL4140 PROTEIN"/>
    <property type="match status" value="1"/>
</dbReference>
<dbReference type="GO" id="GO:0005886">
    <property type="term" value="C:plasma membrane"/>
    <property type="evidence" value="ECO:0007669"/>
    <property type="project" value="UniProtKB-SubCell"/>
</dbReference>
<feature type="domain" description="ABC transmembrane type-1" evidence="8">
    <location>
        <begin position="86"/>
        <end position="303"/>
    </location>
</feature>
<gene>
    <name evidence="9" type="ORF">H8706_04850</name>
</gene>
<keyword evidence="10" id="KW-1185">Reference proteome</keyword>
<evidence type="ECO:0000256" key="6">
    <source>
        <dbReference type="ARBA" id="ARBA00023136"/>
    </source>
</evidence>